<dbReference type="AlphaFoldDB" id="W6Q4E0"/>
<gene>
    <name evidence="2" type="ORF">PROQFM164_S02g000946</name>
</gene>
<keyword evidence="3" id="KW-1185">Reference proteome</keyword>
<sequence length="52" mass="5742">MLYWDHITTGLNLSVIKFTRPNRVRRVRVAAGQDQSGSGVWSRGQGQCPGAI</sequence>
<dbReference type="EMBL" id="HG792016">
    <property type="protein sequence ID" value="CDM30796.1"/>
    <property type="molecule type" value="Genomic_DNA"/>
</dbReference>
<reference evidence="2" key="1">
    <citation type="journal article" date="2014" name="Nat. Commun.">
        <title>Multiple recent horizontal transfers of a large genomic region in cheese making fungi.</title>
        <authorList>
            <person name="Cheeseman K."/>
            <person name="Ropars J."/>
            <person name="Renault P."/>
            <person name="Dupont J."/>
            <person name="Gouzy J."/>
            <person name="Branca A."/>
            <person name="Abraham A.L."/>
            <person name="Ceppi M."/>
            <person name="Conseiller E."/>
            <person name="Debuchy R."/>
            <person name="Malagnac F."/>
            <person name="Goarin A."/>
            <person name="Silar P."/>
            <person name="Lacoste S."/>
            <person name="Sallet E."/>
            <person name="Bensimon A."/>
            <person name="Giraud T."/>
            <person name="Brygoo Y."/>
        </authorList>
    </citation>
    <scope>NUCLEOTIDE SEQUENCE [LARGE SCALE GENOMIC DNA]</scope>
    <source>
        <strain evidence="2">FM164</strain>
    </source>
</reference>
<organism evidence="2 3">
    <name type="scientific">Penicillium roqueforti (strain FM164)</name>
    <dbReference type="NCBI Taxonomy" id="1365484"/>
    <lineage>
        <taxon>Eukaryota</taxon>
        <taxon>Fungi</taxon>
        <taxon>Dikarya</taxon>
        <taxon>Ascomycota</taxon>
        <taxon>Pezizomycotina</taxon>
        <taxon>Eurotiomycetes</taxon>
        <taxon>Eurotiomycetidae</taxon>
        <taxon>Eurotiales</taxon>
        <taxon>Aspergillaceae</taxon>
        <taxon>Penicillium</taxon>
    </lineage>
</organism>
<accession>W6Q4E0</accession>
<dbReference type="Proteomes" id="UP000030686">
    <property type="component" value="Unassembled WGS sequence"/>
</dbReference>
<proteinExistence type="predicted"/>
<evidence type="ECO:0000256" key="1">
    <source>
        <dbReference type="SAM" id="MobiDB-lite"/>
    </source>
</evidence>
<name>W6Q4E0_PENRF</name>
<evidence type="ECO:0000313" key="2">
    <source>
        <dbReference type="EMBL" id="CDM30796.1"/>
    </source>
</evidence>
<protein>
    <submittedName>
        <fullName evidence="2">Genomic scaffold, ProqFM164S02</fullName>
    </submittedName>
</protein>
<evidence type="ECO:0000313" key="3">
    <source>
        <dbReference type="Proteomes" id="UP000030686"/>
    </source>
</evidence>
<feature type="region of interest" description="Disordered" evidence="1">
    <location>
        <begin position="33"/>
        <end position="52"/>
    </location>
</feature>